<dbReference type="InterPro" id="IPR016181">
    <property type="entry name" value="Acyl_CoA_acyltransferase"/>
</dbReference>
<keyword evidence="1 4" id="KW-0808">Transferase</keyword>
<evidence type="ECO:0000256" key="2">
    <source>
        <dbReference type="ARBA" id="ARBA00023315"/>
    </source>
</evidence>
<dbReference type="PROSITE" id="PS51186">
    <property type="entry name" value="GNAT"/>
    <property type="match status" value="1"/>
</dbReference>
<dbReference type="InterPro" id="IPR000182">
    <property type="entry name" value="GNAT_dom"/>
</dbReference>
<dbReference type="Pfam" id="PF00583">
    <property type="entry name" value="Acetyltransf_1"/>
    <property type="match status" value="1"/>
</dbReference>
<keyword evidence="2" id="KW-0012">Acyltransferase</keyword>
<dbReference type="CDD" id="cd04301">
    <property type="entry name" value="NAT_SF"/>
    <property type="match status" value="1"/>
</dbReference>
<gene>
    <name evidence="4" type="ORF">FNA67_06365</name>
</gene>
<evidence type="ECO:0000313" key="4">
    <source>
        <dbReference type="EMBL" id="QEE19818.1"/>
    </source>
</evidence>
<dbReference type="SUPFAM" id="SSF55729">
    <property type="entry name" value="Acyl-CoA N-acyltransferases (Nat)"/>
    <property type="match status" value="1"/>
</dbReference>
<protein>
    <submittedName>
        <fullName evidence="4">GNAT family N-acetyltransferase</fullName>
    </submittedName>
</protein>
<evidence type="ECO:0000313" key="5">
    <source>
        <dbReference type="Proteomes" id="UP000321062"/>
    </source>
</evidence>
<dbReference type="RefSeq" id="WP_049704408.1">
    <property type="nucleotide sequence ID" value="NZ_BMFM01000001.1"/>
</dbReference>
<dbReference type="GO" id="GO:0016747">
    <property type="term" value="F:acyltransferase activity, transferring groups other than amino-acyl groups"/>
    <property type="evidence" value="ECO:0007669"/>
    <property type="project" value="InterPro"/>
</dbReference>
<proteinExistence type="predicted"/>
<dbReference type="OrthoDB" id="572496at2"/>
<dbReference type="PANTHER" id="PTHR43877:SF2">
    <property type="entry name" value="AMINOALKYLPHOSPHONATE N-ACETYLTRANSFERASE-RELATED"/>
    <property type="match status" value="1"/>
</dbReference>
<evidence type="ECO:0000259" key="3">
    <source>
        <dbReference type="PROSITE" id="PS51186"/>
    </source>
</evidence>
<organism evidence="4 5">
    <name type="scientific">Paradevosia tibetensis</name>
    <dbReference type="NCBI Taxonomy" id="1447062"/>
    <lineage>
        <taxon>Bacteria</taxon>
        <taxon>Pseudomonadati</taxon>
        <taxon>Pseudomonadota</taxon>
        <taxon>Alphaproteobacteria</taxon>
        <taxon>Hyphomicrobiales</taxon>
        <taxon>Devosiaceae</taxon>
        <taxon>Paradevosia</taxon>
    </lineage>
</organism>
<feature type="domain" description="N-acetyltransferase" evidence="3">
    <location>
        <begin position="2"/>
        <end position="149"/>
    </location>
</feature>
<dbReference type="AlphaFoldDB" id="A0A5B9DMY3"/>
<dbReference type="EMBL" id="CP041690">
    <property type="protein sequence ID" value="QEE19818.1"/>
    <property type="molecule type" value="Genomic_DNA"/>
</dbReference>
<dbReference type="InterPro" id="IPR050832">
    <property type="entry name" value="Bact_Acetyltransf"/>
</dbReference>
<dbReference type="KEGG" id="yti:FNA67_06365"/>
<dbReference type="Proteomes" id="UP000321062">
    <property type="component" value="Chromosome"/>
</dbReference>
<evidence type="ECO:0000256" key="1">
    <source>
        <dbReference type="ARBA" id="ARBA00022679"/>
    </source>
</evidence>
<dbReference type="Gene3D" id="3.40.630.30">
    <property type="match status" value="1"/>
</dbReference>
<dbReference type="PANTHER" id="PTHR43877">
    <property type="entry name" value="AMINOALKYLPHOSPHONATE N-ACETYLTRANSFERASE-RELATED-RELATED"/>
    <property type="match status" value="1"/>
</dbReference>
<reference evidence="4 5" key="1">
    <citation type="journal article" date="2015" name="Int. J. Syst. Evol. Microbiol.">
        <title>Youhaiella tibetensis gen. nov., sp. nov., isolated from subsurface sediment.</title>
        <authorList>
            <person name="Wang Y.X."/>
            <person name="Huang F.Q."/>
            <person name="Nogi Y."/>
            <person name="Pang S.J."/>
            <person name="Wang P.K."/>
            <person name="Lv J."/>
        </authorList>
    </citation>
    <scope>NUCLEOTIDE SEQUENCE [LARGE SCALE GENOMIC DNA]</scope>
    <source>
        <strain evidence="5">fig4</strain>
    </source>
</reference>
<name>A0A5B9DMY3_9HYPH</name>
<sequence length="150" mass="16851">MIEMRRARAEDAQSVRQLVREAYARWVPVIGREPMPMLADYDAAIRDHEIDLMVGDGEIIALIETIAHPDYLFIENIAVSPLHQGKGLGRRLLVHAERQAEAAGLFELRLLTNGAFEANVRLYQSAGFQIEKTEPFMGGTTVYMRKQLGG</sequence>
<accession>A0A5B9DMY3</accession>
<keyword evidence="5" id="KW-1185">Reference proteome</keyword>